<evidence type="ECO:0000313" key="15">
    <source>
        <dbReference type="Proteomes" id="UP000233534"/>
    </source>
</evidence>
<evidence type="ECO:0000256" key="9">
    <source>
        <dbReference type="ARBA" id="ARBA00022842"/>
    </source>
</evidence>
<feature type="domain" description="DAGKc" evidence="13">
    <location>
        <begin position="1"/>
        <end position="129"/>
    </location>
</feature>
<evidence type="ECO:0000259" key="13">
    <source>
        <dbReference type="PROSITE" id="PS50146"/>
    </source>
</evidence>
<dbReference type="GO" id="GO:0004143">
    <property type="term" value="F:ATP-dependent diacylglycerol kinase activity"/>
    <property type="evidence" value="ECO:0007669"/>
    <property type="project" value="UniProtKB-EC"/>
</dbReference>
<dbReference type="GO" id="GO:0008654">
    <property type="term" value="P:phospholipid biosynthetic process"/>
    <property type="evidence" value="ECO:0007669"/>
    <property type="project" value="UniProtKB-KW"/>
</dbReference>
<dbReference type="SUPFAM" id="SSF111331">
    <property type="entry name" value="NAD kinase/diacylglycerol kinase-like"/>
    <property type="match status" value="1"/>
</dbReference>
<evidence type="ECO:0000256" key="1">
    <source>
        <dbReference type="ARBA" id="ARBA00001946"/>
    </source>
</evidence>
<dbReference type="PANTHER" id="PTHR12358">
    <property type="entry name" value="SPHINGOSINE KINASE"/>
    <property type="match status" value="1"/>
</dbReference>
<dbReference type="Gene3D" id="3.40.50.10330">
    <property type="entry name" value="Probable inorganic polyphosphate/atp-NAD kinase, domain 1"/>
    <property type="match status" value="1"/>
</dbReference>
<evidence type="ECO:0000256" key="10">
    <source>
        <dbReference type="ARBA" id="ARBA00023098"/>
    </source>
</evidence>
<keyword evidence="4 14" id="KW-0808">Transferase</keyword>
<evidence type="ECO:0000256" key="12">
    <source>
        <dbReference type="ARBA" id="ARBA00023264"/>
    </source>
</evidence>
<organism evidence="14 15">
    <name type="scientific">Acetivibrio saccincola</name>
    <dbReference type="NCBI Taxonomy" id="1677857"/>
    <lineage>
        <taxon>Bacteria</taxon>
        <taxon>Bacillati</taxon>
        <taxon>Bacillota</taxon>
        <taxon>Clostridia</taxon>
        <taxon>Eubacteriales</taxon>
        <taxon>Oscillospiraceae</taxon>
        <taxon>Acetivibrio</taxon>
    </lineage>
</organism>
<dbReference type="PROSITE" id="PS50146">
    <property type="entry name" value="DAGK"/>
    <property type="match status" value="1"/>
</dbReference>
<comment type="cofactor">
    <cofactor evidence="1">
        <name>Mg(2+)</name>
        <dbReference type="ChEBI" id="CHEBI:18420"/>
    </cofactor>
</comment>
<dbReference type="InterPro" id="IPR005218">
    <property type="entry name" value="Diacylglycerol/lipid_kinase"/>
</dbReference>
<dbReference type="NCBIfam" id="TIGR00147">
    <property type="entry name" value="YegS/Rv2252/BmrU family lipid kinase"/>
    <property type="match status" value="1"/>
</dbReference>
<evidence type="ECO:0000256" key="8">
    <source>
        <dbReference type="ARBA" id="ARBA00022840"/>
    </source>
</evidence>
<dbReference type="PANTHER" id="PTHR12358:SF106">
    <property type="entry name" value="LIPID KINASE YEGS"/>
    <property type="match status" value="1"/>
</dbReference>
<name>A0A2K9EKE1_9FIRM</name>
<proteinExistence type="inferred from homology"/>
<dbReference type="Pfam" id="PF00781">
    <property type="entry name" value="DAGK_cat"/>
    <property type="match status" value="1"/>
</dbReference>
<dbReference type="Gene3D" id="2.60.200.40">
    <property type="match status" value="1"/>
</dbReference>
<dbReference type="InterPro" id="IPR050187">
    <property type="entry name" value="Lipid_Phosphate_FormReg"/>
</dbReference>
<evidence type="ECO:0000256" key="5">
    <source>
        <dbReference type="ARBA" id="ARBA00022723"/>
    </source>
</evidence>
<keyword evidence="8" id="KW-0067">ATP-binding</keyword>
<keyword evidence="15" id="KW-1185">Reference proteome</keyword>
<evidence type="ECO:0000256" key="7">
    <source>
        <dbReference type="ARBA" id="ARBA00022777"/>
    </source>
</evidence>
<dbReference type="InterPro" id="IPR017438">
    <property type="entry name" value="ATP-NAD_kinase_N"/>
</dbReference>
<dbReference type="GO" id="GO:0005886">
    <property type="term" value="C:plasma membrane"/>
    <property type="evidence" value="ECO:0007669"/>
    <property type="project" value="TreeGrafter"/>
</dbReference>
<comment type="similarity">
    <text evidence="2">Belongs to the diacylglycerol/lipid kinase family.</text>
</comment>
<dbReference type="RefSeq" id="WP_101299977.1">
    <property type="nucleotide sequence ID" value="NZ_CP025197.1"/>
</dbReference>
<sequence length="293" mass="32706">MKKAILIYNAISGDQSLPNKLDYIVYRFQTNDILLQPYRLNKNHTQLVELLKSGQFDFVIASGGDGTINYAGNIILKEKLAIPMGVIPSGTCNDFASILNIPNKLEDCLDIILKGKTKKVDAGLVNDKKYFFSSFAGGAFVDVSFSTHNELKKTFGPFAYYLKALSEVRSLKSFRMKFETDDEVFEEEILLFFILNGVQAGGFNNLIKDADYADGLMDVVIIKNCNPIDMASIFFKVVGKGIPDDNKNVIKLKTKRCFIESYDEIAVAIDGEEGHCLPANIEFVQRSIEVFAN</sequence>
<dbReference type="KEGG" id="hsc:HVS_05500"/>
<keyword evidence="7 14" id="KW-0418">Kinase</keyword>
<evidence type="ECO:0000256" key="11">
    <source>
        <dbReference type="ARBA" id="ARBA00023209"/>
    </source>
</evidence>
<dbReference type="AlphaFoldDB" id="A0A2K9EKE1"/>
<dbReference type="SMART" id="SM00046">
    <property type="entry name" value="DAGKc"/>
    <property type="match status" value="1"/>
</dbReference>
<dbReference type="InterPro" id="IPR001206">
    <property type="entry name" value="Diacylglycerol_kinase_cat_dom"/>
</dbReference>
<dbReference type="GO" id="GO:0046872">
    <property type="term" value="F:metal ion binding"/>
    <property type="evidence" value="ECO:0007669"/>
    <property type="project" value="UniProtKB-KW"/>
</dbReference>
<dbReference type="InterPro" id="IPR016064">
    <property type="entry name" value="NAD/diacylglycerol_kinase_sf"/>
</dbReference>
<dbReference type="InterPro" id="IPR045540">
    <property type="entry name" value="YegS/DAGK_C"/>
</dbReference>
<dbReference type="EC" id="2.7.1.107" evidence="14"/>
<dbReference type="GO" id="GO:0005524">
    <property type="term" value="F:ATP binding"/>
    <property type="evidence" value="ECO:0007669"/>
    <property type="project" value="UniProtKB-KW"/>
</dbReference>
<evidence type="ECO:0000256" key="2">
    <source>
        <dbReference type="ARBA" id="ARBA00005983"/>
    </source>
</evidence>
<evidence type="ECO:0000256" key="4">
    <source>
        <dbReference type="ARBA" id="ARBA00022679"/>
    </source>
</evidence>
<keyword evidence="12" id="KW-1208">Phospholipid metabolism</keyword>
<keyword evidence="10" id="KW-0443">Lipid metabolism</keyword>
<accession>A0A2K9EKE1</accession>
<keyword evidence="11" id="KW-0594">Phospholipid biosynthesis</keyword>
<dbReference type="NCBIfam" id="NF009605">
    <property type="entry name" value="PRK13059.1"/>
    <property type="match status" value="1"/>
</dbReference>
<keyword evidence="5" id="KW-0479">Metal-binding</keyword>
<dbReference type="EMBL" id="CP025197">
    <property type="protein sequence ID" value="AUG57031.1"/>
    <property type="molecule type" value="Genomic_DNA"/>
</dbReference>
<reference evidence="14 15" key="1">
    <citation type="submission" date="2017-12" db="EMBL/GenBank/DDBJ databases">
        <title>Complete genome sequence of Herbivorax saccincola GGR1, a novel Cellulosome-producing hydrolytic bacterium in a thermophilic biogas plant, established by Illumina and Nanopore MinION sequencing.</title>
        <authorList>
            <person name="Pechtl A."/>
            <person name="Ruckert C."/>
            <person name="Koeck D.E."/>
            <person name="Maus I."/>
            <person name="Winkler A."/>
            <person name="Kalinowski J."/>
            <person name="Puhler A."/>
            <person name="Schwarz W.W."/>
            <person name="Zverlov V.V."/>
            <person name="Schluter A."/>
            <person name="Liebl W."/>
        </authorList>
    </citation>
    <scope>NUCLEOTIDE SEQUENCE [LARGE SCALE GENOMIC DNA]</scope>
    <source>
        <strain evidence="15">SR1</strain>
    </source>
</reference>
<dbReference type="Pfam" id="PF19279">
    <property type="entry name" value="YegS_C"/>
    <property type="match status" value="1"/>
</dbReference>
<dbReference type="Proteomes" id="UP000233534">
    <property type="component" value="Chromosome"/>
</dbReference>
<evidence type="ECO:0000256" key="6">
    <source>
        <dbReference type="ARBA" id="ARBA00022741"/>
    </source>
</evidence>
<keyword evidence="9" id="KW-0460">Magnesium</keyword>
<protein>
    <submittedName>
        <fullName evidence="14">Diacylglycerol kinase</fullName>
        <ecNumber evidence="14">2.7.1.107</ecNumber>
    </submittedName>
</protein>
<evidence type="ECO:0000313" key="14">
    <source>
        <dbReference type="EMBL" id="AUG57031.1"/>
    </source>
</evidence>
<keyword evidence="3" id="KW-0444">Lipid biosynthesis</keyword>
<keyword evidence="6" id="KW-0547">Nucleotide-binding</keyword>
<gene>
    <name evidence="14" type="primary">dagK</name>
    <name evidence="14" type="ORF">HVS_05500</name>
</gene>
<evidence type="ECO:0000256" key="3">
    <source>
        <dbReference type="ARBA" id="ARBA00022516"/>
    </source>
</evidence>